<dbReference type="Pfam" id="PF13229">
    <property type="entry name" value="Beta_helix"/>
    <property type="match status" value="1"/>
</dbReference>
<dbReference type="InterPro" id="IPR012334">
    <property type="entry name" value="Pectin_lyas_fold"/>
</dbReference>
<organism evidence="2 3">
    <name type="scientific">Bosea vaviloviae</name>
    <dbReference type="NCBI Taxonomy" id="1526658"/>
    <lineage>
        <taxon>Bacteria</taxon>
        <taxon>Pseudomonadati</taxon>
        <taxon>Pseudomonadota</taxon>
        <taxon>Alphaproteobacteria</taxon>
        <taxon>Hyphomicrobiales</taxon>
        <taxon>Boseaceae</taxon>
        <taxon>Bosea</taxon>
    </lineage>
</organism>
<dbReference type="SMART" id="SM00710">
    <property type="entry name" value="PbH1"/>
    <property type="match status" value="8"/>
</dbReference>
<reference evidence="2 3" key="1">
    <citation type="submission" date="2015-07" db="EMBL/GenBank/DDBJ databases">
        <title>Whole genome sequencing of Bosea vaviloviae isolated from cave pool.</title>
        <authorList>
            <person name="Tan N.E.H."/>
            <person name="Lee Y.P."/>
            <person name="Gan H.M."/>
            <person name="Barton H."/>
            <person name="Savka M.A."/>
        </authorList>
    </citation>
    <scope>NUCLEOTIDE SEQUENCE [LARGE SCALE GENOMIC DNA]</scope>
    <source>
        <strain evidence="2 3">SD260</strain>
    </source>
</reference>
<evidence type="ECO:0000313" key="2">
    <source>
        <dbReference type="EMBL" id="KPH81471.1"/>
    </source>
</evidence>
<dbReference type="AlphaFoldDB" id="A0A0N1FJ37"/>
<accession>A0A0N1FJ37</accession>
<evidence type="ECO:0000259" key="1">
    <source>
        <dbReference type="Pfam" id="PF13229"/>
    </source>
</evidence>
<dbReference type="PANTHER" id="PTHR36453:SF1">
    <property type="entry name" value="RIGHT HANDED BETA HELIX DOMAIN-CONTAINING PROTEIN"/>
    <property type="match status" value="1"/>
</dbReference>
<dbReference type="EMBL" id="LGSZ01000028">
    <property type="protein sequence ID" value="KPH81471.1"/>
    <property type="molecule type" value="Genomic_DNA"/>
</dbReference>
<dbReference type="OrthoDB" id="9788772at2"/>
<dbReference type="SUPFAM" id="SSF51126">
    <property type="entry name" value="Pectin lyase-like"/>
    <property type="match status" value="1"/>
</dbReference>
<dbReference type="InterPro" id="IPR011050">
    <property type="entry name" value="Pectin_lyase_fold/virulence"/>
</dbReference>
<name>A0A0N1FJ37_9HYPH</name>
<feature type="domain" description="Right handed beta helix" evidence="1">
    <location>
        <begin position="310"/>
        <end position="380"/>
    </location>
</feature>
<comment type="caution">
    <text evidence="2">The sequence shown here is derived from an EMBL/GenBank/DDBJ whole genome shotgun (WGS) entry which is preliminary data.</text>
</comment>
<proteinExistence type="predicted"/>
<dbReference type="PANTHER" id="PTHR36453">
    <property type="entry name" value="SECRETED PROTEIN-RELATED"/>
    <property type="match status" value="1"/>
</dbReference>
<sequence>MFGSQLATARVTALLLMLWTMGPIIALARVVEVKAPVPGGPSASELIQAGISEVRSIRQATPNETVTLRLSSGVYRLQMPIIIEPRDSGRPNAPFVIEGAADGSTRIYGSLEAEARPAGPADLAGLAAPPQPVQVVDLSAARGTQPLGLVARGAYNGTPTSQFEIFQGDNRFRPSVWPRSGYAEGVEARADPNSLGVRVKLPRAMFERFRSQKDLQVAGYWVADWAYEAQSMLSVDPESGELLVSRLVAPLPTRRVIRARVFNAMSELDAPGRYVLDPAGRRAFVVPVPGAAAKFDVAVARELMVLATVQNVTLRNIGFERTLGTPIRIENASNVVIENCLVRNSGNRGITATGGRNVVIRRSVVADTAETGILISGGDRKNLTPARHAVTDSIFVRFSQDSPTYRPAVDVQGVGNSVTGSLFRDGPHSAILVNGNEHRVSGNEISDVVKETNDAGAIYMGRDFTARGNVFNGNYLHDIGGGQRGGHRSLIGIYLDDQFSGATITGNVFHRVNVPVQIGGGRENLVEGNAFLASQRSAVLFDDRGLHKHRAMTLTGELNTKLNAMPFRQPLWASRYPTLATLPENQIGAPIDNVVKRNVLLGRTMIEYEFQSSRPFLSATDTIDVTMPAGIGPDAGTADLLKALAAANPAVAALGLAVADRAGALHDLTFAPVAANQQGPK</sequence>
<dbReference type="PATRIC" id="fig|1526658.3.peg.2028"/>
<evidence type="ECO:0000313" key="3">
    <source>
        <dbReference type="Proteomes" id="UP000037822"/>
    </source>
</evidence>
<dbReference type="InterPro" id="IPR006626">
    <property type="entry name" value="PbH1"/>
</dbReference>
<gene>
    <name evidence="2" type="ORF">AE618_06810</name>
</gene>
<dbReference type="Proteomes" id="UP000037822">
    <property type="component" value="Unassembled WGS sequence"/>
</dbReference>
<dbReference type="RefSeq" id="WP_054208299.1">
    <property type="nucleotide sequence ID" value="NZ_LGSZ01000028.1"/>
</dbReference>
<protein>
    <recommendedName>
        <fullName evidence="1">Right handed beta helix domain-containing protein</fullName>
    </recommendedName>
</protein>
<dbReference type="InterPro" id="IPR039448">
    <property type="entry name" value="Beta_helix"/>
</dbReference>
<keyword evidence="3" id="KW-1185">Reference proteome</keyword>
<dbReference type="Gene3D" id="2.160.20.10">
    <property type="entry name" value="Single-stranded right-handed beta-helix, Pectin lyase-like"/>
    <property type="match status" value="1"/>
</dbReference>